<organism evidence="2 3">
    <name type="scientific">Arachnia rubra</name>
    <dbReference type="NCBI Taxonomy" id="1547448"/>
    <lineage>
        <taxon>Bacteria</taxon>
        <taxon>Bacillati</taxon>
        <taxon>Actinomycetota</taxon>
        <taxon>Actinomycetes</taxon>
        <taxon>Propionibacteriales</taxon>
        <taxon>Propionibacteriaceae</taxon>
        <taxon>Arachnia</taxon>
    </lineage>
</organism>
<keyword evidence="1" id="KW-0472">Membrane</keyword>
<evidence type="ECO:0008006" key="4">
    <source>
        <dbReference type="Google" id="ProtNLM"/>
    </source>
</evidence>
<gene>
    <name evidence="2" type="ORF">J5A65_12055</name>
</gene>
<sequence length="362" mass="40221">MVRFNTDPLMAPLTPQELRVLKQRRRSGEFGYTKVSTIAVTAIFFMVFFILFIFVGSNVARVFISDMSITQRFQPRFELILIPAAFVGVFAIVALVFIKAGLANFRKRRNWALLARFADVNGLRFALQSANPRYPGLLFDMGHSRASVNHLYSPTGVLVDVGGYEYTTGSGKNSTTHHWNFAAFRLPKPVPHLLLDAKANNNWGFTNLPAVFASSQRVSLGAPFDDHYQLYAPSGYGHDAFYLLPPNVLDALLRAPASYDIEMVDQWLFCYTQSPQDLTDPATWRLLEMIAGGVLGALNPVVSRYSNQHTRQQPAGGPYGPGIPAQVASQGLRLKRGVNLTSLIGIAGFVIYLLVRALLFRM</sequence>
<protein>
    <recommendedName>
        <fullName evidence="4">DUF3137 domain-containing protein</fullName>
    </recommendedName>
</protein>
<keyword evidence="1" id="KW-1133">Transmembrane helix</keyword>
<proteinExistence type="predicted"/>
<evidence type="ECO:0000313" key="3">
    <source>
        <dbReference type="Proteomes" id="UP000678513"/>
    </source>
</evidence>
<accession>A0ABX7Y3L0</accession>
<dbReference type="RefSeq" id="WP_212322299.1">
    <property type="nucleotide sequence ID" value="NZ_AP024463.1"/>
</dbReference>
<feature type="transmembrane region" description="Helical" evidence="1">
    <location>
        <begin position="35"/>
        <end position="60"/>
    </location>
</feature>
<evidence type="ECO:0000256" key="1">
    <source>
        <dbReference type="SAM" id="Phobius"/>
    </source>
</evidence>
<keyword evidence="3" id="KW-1185">Reference proteome</keyword>
<feature type="transmembrane region" description="Helical" evidence="1">
    <location>
        <begin position="80"/>
        <end position="102"/>
    </location>
</feature>
<reference evidence="2 3" key="1">
    <citation type="submission" date="2021-03" db="EMBL/GenBank/DDBJ databases">
        <title>Human Oral Microbial Genomes.</title>
        <authorList>
            <person name="Johnston C.D."/>
            <person name="Chen T."/>
            <person name="Dewhirst F.E."/>
        </authorList>
    </citation>
    <scope>NUCLEOTIDE SEQUENCE [LARGE SCALE GENOMIC DNA]</scope>
    <source>
        <strain evidence="2 3">DSMZ 100122</strain>
    </source>
</reference>
<name>A0ABX7Y3L0_9ACTN</name>
<dbReference type="EMBL" id="CP072384">
    <property type="protein sequence ID" value="QUC07652.1"/>
    <property type="molecule type" value="Genomic_DNA"/>
</dbReference>
<feature type="transmembrane region" description="Helical" evidence="1">
    <location>
        <begin position="340"/>
        <end position="359"/>
    </location>
</feature>
<dbReference type="Proteomes" id="UP000678513">
    <property type="component" value="Chromosome"/>
</dbReference>
<evidence type="ECO:0000313" key="2">
    <source>
        <dbReference type="EMBL" id="QUC07652.1"/>
    </source>
</evidence>
<keyword evidence="1" id="KW-0812">Transmembrane</keyword>